<accession>A0A7Y9JNW2</accession>
<comment type="caution">
    <text evidence="1">The sequence shown here is derived from an EMBL/GenBank/DDBJ whole genome shotgun (WGS) entry which is preliminary data.</text>
</comment>
<evidence type="ECO:0000313" key="2">
    <source>
        <dbReference type="Proteomes" id="UP000552045"/>
    </source>
</evidence>
<name>A0A7Y9JNW2_9MICO</name>
<dbReference type="Proteomes" id="UP000552045">
    <property type="component" value="Unassembled WGS sequence"/>
</dbReference>
<dbReference type="RefSeq" id="WP_179432146.1">
    <property type="nucleotide sequence ID" value="NZ_BAABLC010000001.1"/>
</dbReference>
<reference evidence="1 2" key="1">
    <citation type="submission" date="2020-07" db="EMBL/GenBank/DDBJ databases">
        <title>Sequencing the genomes of 1000 actinobacteria strains.</title>
        <authorList>
            <person name="Klenk H.-P."/>
        </authorList>
    </citation>
    <scope>NUCLEOTIDE SEQUENCE [LARGE SCALE GENOMIC DNA]</scope>
    <source>
        <strain evidence="1 2">DSM 22185</strain>
    </source>
</reference>
<proteinExistence type="predicted"/>
<gene>
    <name evidence="1" type="ORF">BKA02_001154</name>
</gene>
<evidence type="ECO:0000313" key="1">
    <source>
        <dbReference type="EMBL" id="NYD54099.1"/>
    </source>
</evidence>
<keyword evidence="2" id="KW-1185">Reference proteome</keyword>
<dbReference type="AlphaFoldDB" id="A0A7Y9JNW2"/>
<sequence>MHWTSDPEQAGGWLRERLRDDLGGDMHSVVPRGFEAYARVFHPPAVRSLPDRPVPTMDEWMRLPGAEQQRLMDLFDDRATTWAATAEAFGTTMHPLAQWARIVRTPPGEDWNTRIAPDGREFTSPAEGQLEPSLLAAVTAHLVAHTSSPDGGFAAVWEGWGGLVGALGEGNGRTFLEFTDEPAHEKVLRESLLDRFNNPFRKPTWHPGILDDDVSRGARLSLPAREHVLFAAAPAVFADPDWILAAPWRDREAEAHGFPPSAQHPSLIWPADQAWVLVSEIDFDSTIIAGSAALVRALCADQRIEALPIREGSDLHWDADEINR</sequence>
<organism evidence="1 2">
    <name type="scientific">Microbacterium pseudoresistens</name>
    <dbReference type="NCBI Taxonomy" id="640634"/>
    <lineage>
        <taxon>Bacteria</taxon>
        <taxon>Bacillati</taxon>
        <taxon>Actinomycetota</taxon>
        <taxon>Actinomycetes</taxon>
        <taxon>Micrococcales</taxon>
        <taxon>Microbacteriaceae</taxon>
        <taxon>Microbacterium</taxon>
    </lineage>
</organism>
<dbReference type="EMBL" id="JACCBH010000001">
    <property type="protein sequence ID" value="NYD54099.1"/>
    <property type="molecule type" value="Genomic_DNA"/>
</dbReference>
<protein>
    <submittedName>
        <fullName evidence="1">Uncharacterized protein</fullName>
    </submittedName>
</protein>